<evidence type="ECO:0000256" key="1">
    <source>
        <dbReference type="SAM" id="MobiDB-lite"/>
    </source>
</evidence>
<feature type="compositionally biased region" description="Basic and acidic residues" evidence="1">
    <location>
        <begin position="95"/>
        <end position="108"/>
    </location>
</feature>
<evidence type="ECO:0000313" key="2">
    <source>
        <dbReference type="EMBL" id="QCC78366.1"/>
    </source>
</evidence>
<evidence type="ECO:0008006" key="4">
    <source>
        <dbReference type="Google" id="ProtNLM"/>
    </source>
</evidence>
<name>A0A4P7UE26_9ACTN</name>
<organism evidence="2 3">
    <name type="scientific">Nocardioides daphniae</name>
    <dbReference type="NCBI Taxonomy" id="402297"/>
    <lineage>
        <taxon>Bacteria</taxon>
        <taxon>Bacillati</taxon>
        <taxon>Actinomycetota</taxon>
        <taxon>Actinomycetes</taxon>
        <taxon>Propionibacteriales</taxon>
        <taxon>Nocardioidaceae</taxon>
        <taxon>Nocardioides</taxon>
    </lineage>
</organism>
<sequence>MPTSVTWQAVDISSDDLRPLLRGADVVVHLAWKMQPNATATRARPRRPAAPHRPASAAWEAVKQRRDGEATGPDRRPGGVARTRGSTGRAPGVTDPHEAGIHVDDRAVRTARAGAVRPGRGGGRVRLRGEQ</sequence>
<reference evidence="2 3" key="1">
    <citation type="journal article" date="2008" name="Int. J. Syst. Evol. Microbiol.">
        <title>Nocardioides daphniae sp. nov., isolated from Daphnia cucullata (Crustacea: Cladocera).</title>
        <authorList>
            <person name="Toth E.M."/>
            <person name="Keki Z."/>
            <person name="Homonnay Z.G."/>
            <person name="Borsodi A.K."/>
            <person name="Marialigeti K."/>
            <person name="Schumann P."/>
        </authorList>
    </citation>
    <scope>NUCLEOTIDE SEQUENCE [LARGE SCALE GENOMIC DNA]</scope>
    <source>
        <strain evidence="2 3">JCM 16608</strain>
    </source>
</reference>
<dbReference type="AlphaFoldDB" id="A0A4P7UE26"/>
<protein>
    <recommendedName>
        <fullName evidence="4">NAD-dependent epimerase/dehydratase family protein</fullName>
    </recommendedName>
</protein>
<gene>
    <name evidence="2" type="ORF">E2C04_16290</name>
</gene>
<accession>A0A4P7UE26</accession>
<evidence type="ECO:0000313" key="3">
    <source>
        <dbReference type="Proteomes" id="UP000297025"/>
    </source>
</evidence>
<feature type="region of interest" description="Disordered" evidence="1">
    <location>
        <begin position="36"/>
        <end position="131"/>
    </location>
</feature>
<dbReference type="KEGG" id="ndp:E2C04_16290"/>
<dbReference type="EMBL" id="CP038462">
    <property type="protein sequence ID" value="QCC78366.1"/>
    <property type="molecule type" value="Genomic_DNA"/>
</dbReference>
<dbReference type="Proteomes" id="UP000297025">
    <property type="component" value="Chromosome"/>
</dbReference>
<feature type="compositionally biased region" description="Basic and acidic residues" evidence="1">
    <location>
        <begin position="62"/>
        <end position="77"/>
    </location>
</feature>
<proteinExistence type="predicted"/>